<evidence type="ECO:0000256" key="1">
    <source>
        <dbReference type="SAM" id="Phobius"/>
    </source>
</evidence>
<protein>
    <recommendedName>
        <fullName evidence="4">DUF1640 domain-containing protein</fullName>
    </recommendedName>
</protein>
<name>A0ABN7YK15_9BURK</name>
<reference evidence="2 3" key="1">
    <citation type="submission" date="2021-08" db="EMBL/GenBank/DDBJ databases">
        <authorList>
            <person name="Peeters C."/>
        </authorList>
    </citation>
    <scope>NUCLEOTIDE SEQUENCE [LARGE SCALE GENOMIC DNA]</scope>
    <source>
        <strain evidence="2 3">LMG 21510</strain>
    </source>
</reference>
<organism evidence="2 3">
    <name type="scientific">Cupriavidus respiraculi</name>
    <dbReference type="NCBI Taxonomy" id="195930"/>
    <lineage>
        <taxon>Bacteria</taxon>
        <taxon>Pseudomonadati</taxon>
        <taxon>Pseudomonadota</taxon>
        <taxon>Betaproteobacteria</taxon>
        <taxon>Burkholderiales</taxon>
        <taxon>Burkholderiaceae</taxon>
        <taxon>Cupriavidus</taxon>
    </lineage>
</organism>
<evidence type="ECO:0000313" key="3">
    <source>
        <dbReference type="Proteomes" id="UP000721236"/>
    </source>
</evidence>
<evidence type="ECO:0008006" key="4">
    <source>
        <dbReference type="Google" id="ProtNLM"/>
    </source>
</evidence>
<proteinExistence type="predicted"/>
<dbReference type="RefSeq" id="WP_224041729.1">
    <property type="nucleotide sequence ID" value="NZ_CAJZAH010000002.1"/>
</dbReference>
<evidence type="ECO:0000313" key="2">
    <source>
        <dbReference type="EMBL" id="CAG9173189.1"/>
    </source>
</evidence>
<keyword evidence="1" id="KW-1133">Transmembrane helix</keyword>
<feature type="transmembrane region" description="Helical" evidence="1">
    <location>
        <begin position="77"/>
        <end position="95"/>
    </location>
</feature>
<accession>A0ABN7YK15</accession>
<dbReference type="Proteomes" id="UP000721236">
    <property type="component" value="Unassembled WGS sequence"/>
</dbReference>
<keyword evidence="3" id="KW-1185">Reference proteome</keyword>
<sequence>MIHDRFVERIEQLRAQRGNVDNGGEPPDDGAMEKRVKALEDSIAAVKTDLAVIKATHATKADIEGTKASIADAKATIILWVVTAIFLAQLLPGVLKKFGL</sequence>
<gene>
    <name evidence="2" type="ORF">LMG21510_02179</name>
</gene>
<dbReference type="EMBL" id="CAJZAH010000002">
    <property type="protein sequence ID" value="CAG9173189.1"/>
    <property type="molecule type" value="Genomic_DNA"/>
</dbReference>
<comment type="caution">
    <text evidence="2">The sequence shown here is derived from an EMBL/GenBank/DDBJ whole genome shotgun (WGS) entry which is preliminary data.</text>
</comment>
<keyword evidence="1" id="KW-0472">Membrane</keyword>
<keyword evidence="1" id="KW-0812">Transmembrane</keyword>